<dbReference type="STRING" id="40998.A0A2P7Z0Y1"/>
<dbReference type="GO" id="GO:0003824">
    <property type="term" value="F:catalytic activity"/>
    <property type="evidence" value="ECO:0007669"/>
    <property type="project" value="InterPro"/>
</dbReference>
<dbReference type="GO" id="GO:0043531">
    <property type="term" value="F:ADP binding"/>
    <property type="evidence" value="ECO:0007669"/>
    <property type="project" value="InterPro"/>
</dbReference>
<evidence type="ECO:0000313" key="3">
    <source>
        <dbReference type="EMBL" id="PSK41882.1"/>
    </source>
</evidence>
<dbReference type="InterPro" id="IPR027417">
    <property type="entry name" value="P-loop_NTPase"/>
</dbReference>
<accession>A0A2P7Z0Y1</accession>
<dbReference type="OrthoDB" id="20872at2759"/>
<dbReference type="PANTHER" id="PTHR46082:SF6">
    <property type="entry name" value="AAA+ ATPASE DOMAIN-CONTAINING PROTEIN-RELATED"/>
    <property type="match status" value="1"/>
</dbReference>
<dbReference type="InterPro" id="IPR011990">
    <property type="entry name" value="TPR-like_helical_dom_sf"/>
</dbReference>
<dbReference type="Gene3D" id="1.25.40.10">
    <property type="entry name" value="Tetratricopeptide repeat domain"/>
    <property type="match status" value="3"/>
</dbReference>
<dbReference type="Pfam" id="PF01048">
    <property type="entry name" value="PNP_UDP_1"/>
    <property type="match status" value="1"/>
</dbReference>
<dbReference type="EMBL" id="NHZQ01000342">
    <property type="protein sequence ID" value="PSK41882.1"/>
    <property type="molecule type" value="Genomic_DNA"/>
</dbReference>
<keyword evidence="4" id="KW-1185">Reference proteome</keyword>
<dbReference type="SMART" id="SM00028">
    <property type="entry name" value="TPR"/>
    <property type="match status" value="5"/>
</dbReference>
<feature type="domain" description="Nucleoside phosphorylase" evidence="2">
    <location>
        <begin position="14"/>
        <end position="128"/>
    </location>
</feature>
<dbReference type="Proteomes" id="UP000243723">
    <property type="component" value="Unassembled WGS sequence"/>
</dbReference>
<proteinExistence type="predicted"/>
<evidence type="ECO:0000313" key="4">
    <source>
        <dbReference type="Proteomes" id="UP000243723"/>
    </source>
</evidence>
<dbReference type="GO" id="GO:0009116">
    <property type="term" value="P:nucleoside metabolic process"/>
    <property type="evidence" value="ECO:0007669"/>
    <property type="project" value="InterPro"/>
</dbReference>
<organism evidence="3 4">
    <name type="scientific">Elsinoe australis</name>
    <dbReference type="NCBI Taxonomy" id="40998"/>
    <lineage>
        <taxon>Eukaryota</taxon>
        <taxon>Fungi</taxon>
        <taxon>Dikarya</taxon>
        <taxon>Ascomycota</taxon>
        <taxon>Pezizomycotina</taxon>
        <taxon>Dothideomycetes</taxon>
        <taxon>Dothideomycetidae</taxon>
        <taxon>Myriangiales</taxon>
        <taxon>Elsinoaceae</taxon>
        <taxon>Elsinoe</taxon>
    </lineage>
</organism>
<reference evidence="3 4" key="1">
    <citation type="submission" date="2017-05" db="EMBL/GenBank/DDBJ databases">
        <title>Draft genome sequence of Elsinoe australis.</title>
        <authorList>
            <person name="Cheng Q."/>
        </authorList>
    </citation>
    <scope>NUCLEOTIDE SEQUENCE [LARGE SCALE GENOMIC DNA]</scope>
    <source>
        <strain evidence="3 4">NL1</strain>
    </source>
</reference>
<comment type="caution">
    <text evidence="3">The sequence shown here is derived from an EMBL/GenBank/DDBJ whole genome shotgun (WGS) entry which is preliminary data.</text>
</comment>
<dbReference type="InterPro" id="IPR000845">
    <property type="entry name" value="Nucleoside_phosphorylase_d"/>
</dbReference>
<evidence type="ECO:0000259" key="2">
    <source>
        <dbReference type="Pfam" id="PF01048"/>
    </source>
</evidence>
<dbReference type="Gene3D" id="3.40.50.300">
    <property type="entry name" value="P-loop containing nucleotide triphosphate hydrolases"/>
    <property type="match status" value="1"/>
</dbReference>
<dbReference type="Gene3D" id="3.40.50.1580">
    <property type="entry name" value="Nucleoside phosphorylase domain"/>
    <property type="match status" value="1"/>
</dbReference>
<dbReference type="InterPro" id="IPR053137">
    <property type="entry name" value="NLR-like"/>
</dbReference>
<sequence>MLTSPPIDSGAFRTAILCALPLEADAVLSVLDHVYSDSHAAPGDDNSYTCGVVGAQPVVVVHMPNIGTVTAASVTAKLNFSYPNIDLIIVAGVCGGIPGRTAEGREVFLGDLVVSTSVIQYDYGRRYPAGFERRTAVEDTLGRPNTRLRGLLNKLRTTLLREEWQNDLVTELTTLQAKAAHMCYPGSTKDVLFEPSYLHKHHNACSICVASTEVICPTALDTACDVLGCDRQAIVRERTHDAGSAPRQLRIHFGPIGSSNAVMKSGHDRDILAKDGGIIALEMEGAGVWANPTSCIIIKAVCDYADSHKNKEWQTFSAAVAASGTKAFLKHWRPEDKITNRVSTRATGRQYLGGNKHWMVPRPANPLFTGRDDTLRSILSILSEHLHEFPCSTPCRIVITGMSGIGKSEICLHIANKMRQDFWGVFWVDVSSKNRAEAAFIALSKQLGRPCSSVEQALLTLDNVAQPWLLVLDNADDVQQDYQIYFPTGSNGCTLISSRLVDKSRLAGTDYIGLDGLHDESGIDLLFKSANIDPDRRQDNRSDAYAICQMLGQHPLAIIQAGSYISSKHCSLSEYSSVFQRNLQSMLQFHPVQGLPRYRNVYATFEAAVMALKTSHAAERRDIENLLSTISMLGRTSLPLGIFKSAWKKSLHLSRGNTNKNDIRKLTHSHSKLTMYTYSSQSVHPGSRLSIDKKSSQTILKTVFSPKDKRGQEAPNVFNEKQLLQDVDLLASSALVTRGYQDGTSSIAMHTLVRYWAHARSSERDQANAWVRAAYLVACTREEEDLWQSSSALQSHVVGLLDYPPAFFFARHSPDMVARLLWQLLDTLESLGVRDTPVSLLEYIFRELQLEPSKPVSECWPLYSLYGSSLLRCGKAQEARRVFRTIVGDLEDAGSSNTSSRDLNEARFNLSLAYRTEGQPAKAVKLLEPMLESQPKSKSGDPSAVLKIQRALAGCYLDLGQRKRGTALLLHVVSFETAGPLDESTESLGSRFDLGKAYLDDRRIIEAIRLLEQVVAEQSRARVETDSELLDAQFHLARAFLENGQAAEALSLHQQVLKMKQKTTASSADSVLESQRELGGCHLAMGNTQQAFSLLEEVLQTWTRTKDSSDRFLQGLQIQTIDAYIAHDRVPSALRLLERYVNVLQQEHKDNDRQLLILQHKLGKAYRLDGQHKQGSRVLTHVVSVLAWEGGKPHHRLLDAQHELAKCHMARGHIAQAVELLEKVRRGQRKIMNEIDARRIDATFDLAKAYLESKRIFDAARMIEDVLLLQDINAIGDSAERRGLVVDISNALAARGQRGRATDMLGRCVTLRQRSTTSDSKKLVDMQQALLNYQQSLERSRDEFTDLLQNAVSLPSHRQGASDTNPAADDEEEEYSDYA</sequence>
<dbReference type="PANTHER" id="PTHR46082">
    <property type="entry name" value="ATP/GTP-BINDING PROTEIN-RELATED"/>
    <property type="match status" value="1"/>
</dbReference>
<dbReference type="SUPFAM" id="SSF53167">
    <property type="entry name" value="Purine and uridine phosphorylases"/>
    <property type="match status" value="1"/>
</dbReference>
<dbReference type="SUPFAM" id="SSF52540">
    <property type="entry name" value="P-loop containing nucleoside triphosphate hydrolases"/>
    <property type="match status" value="1"/>
</dbReference>
<feature type="region of interest" description="Disordered" evidence="1">
    <location>
        <begin position="1353"/>
        <end position="1379"/>
    </location>
</feature>
<protein>
    <recommendedName>
        <fullName evidence="2">Nucleoside phosphorylase domain-containing protein</fullName>
    </recommendedName>
</protein>
<dbReference type="InterPro" id="IPR035994">
    <property type="entry name" value="Nucleoside_phosphorylase_sf"/>
</dbReference>
<gene>
    <name evidence="3" type="ORF">B9Z65_9268</name>
</gene>
<name>A0A2P7Z0Y1_9PEZI</name>
<dbReference type="InterPro" id="IPR019734">
    <property type="entry name" value="TPR_rpt"/>
</dbReference>
<feature type="compositionally biased region" description="Acidic residues" evidence="1">
    <location>
        <begin position="1368"/>
        <end position="1379"/>
    </location>
</feature>
<evidence type="ECO:0000256" key="1">
    <source>
        <dbReference type="SAM" id="MobiDB-lite"/>
    </source>
</evidence>
<dbReference type="SUPFAM" id="SSF48452">
    <property type="entry name" value="TPR-like"/>
    <property type="match status" value="3"/>
</dbReference>